<proteinExistence type="predicted"/>
<dbReference type="GO" id="GO:0016884">
    <property type="term" value="F:carbon-nitrogen ligase activity, with glutamine as amido-N-donor"/>
    <property type="evidence" value="ECO:0007669"/>
    <property type="project" value="InterPro"/>
</dbReference>
<dbReference type="Gene3D" id="1.10.1510.10">
    <property type="entry name" value="Uncharacterised protein YqeY/AIM41 PF09424, N-terminal domain"/>
    <property type="match status" value="1"/>
</dbReference>
<comment type="caution">
    <text evidence="1">The sequence shown here is derived from an EMBL/GenBank/DDBJ whole genome shotgun (WGS) entry which is preliminary data.</text>
</comment>
<dbReference type="PANTHER" id="PTHR28055">
    <property type="entry name" value="ALTERED INHERITANCE OF MITOCHONDRIA PROTEIN 41, MITOCHONDRIAL"/>
    <property type="match status" value="1"/>
</dbReference>
<dbReference type="InterPro" id="IPR042184">
    <property type="entry name" value="YqeY/Aim41_N"/>
</dbReference>
<dbReference type="InterPro" id="IPR003789">
    <property type="entry name" value="Asn/Gln_tRNA_amidoTrase-B-like"/>
</dbReference>
<organism evidence="1">
    <name type="scientific">Desulfofervidus auxilii</name>
    <dbReference type="NCBI Taxonomy" id="1621989"/>
    <lineage>
        <taxon>Bacteria</taxon>
        <taxon>Pseudomonadati</taxon>
        <taxon>Thermodesulfobacteriota</taxon>
        <taxon>Candidatus Desulfofervidia</taxon>
        <taxon>Candidatus Desulfofervidales</taxon>
        <taxon>Candidatus Desulfofervidaceae</taxon>
        <taxon>Candidatus Desulfofervidus</taxon>
    </lineage>
</organism>
<dbReference type="InterPro" id="IPR023168">
    <property type="entry name" value="GatB_Yqey_C_2"/>
</dbReference>
<sequence>MPLYEDIDAHLKEAMKAKNTIALNALRSLRTVIKNREIELRRKLEDSEIIQLVAKQIKQREEAIALYKKGDRPDLVEKEEKEIEVLKQFMPPPISKEELLETLKSIIAEVGATGPQDMGKVMKVAMRRLAGRADGKVVSEKVKELLSQI</sequence>
<evidence type="ECO:0000313" key="1">
    <source>
        <dbReference type="EMBL" id="HDD45335.1"/>
    </source>
</evidence>
<name>A0A7C0U4E9_DESA2</name>
<dbReference type="Pfam" id="PF09424">
    <property type="entry name" value="YqeY"/>
    <property type="match status" value="1"/>
</dbReference>
<protein>
    <submittedName>
        <fullName evidence="1">GatB/YqeY domain-containing protein</fullName>
    </submittedName>
</protein>
<reference evidence="1" key="1">
    <citation type="journal article" date="2020" name="mSystems">
        <title>Genome- and Community-Level Interaction Insights into Carbon Utilization and Element Cycling Functions of Hydrothermarchaeota in Hydrothermal Sediment.</title>
        <authorList>
            <person name="Zhou Z."/>
            <person name="Liu Y."/>
            <person name="Xu W."/>
            <person name="Pan J."/>
            <person name="Luo Z.H."/>
            <person name="Li M."/>
        </authorList>
    </citation>
    <scope>NUCLEOTIDE SEQUENCE [LARGE SCALE GENOMIC DNA]</scope>
    <source>
        <strain evidence="1">HyVt-233</strain>
    </source>
</reference>
<dbReference type="Gene3D" id="1.10.10.410">
    <property type="match status" value="1"/>
</dbReference>
<dbReference type="SUPFAM" id="SSF89095">
    <property type="entry name" value="GatB/YqeY motif"/>
    <property type="match status" value="1"/>
</dbReference>
<gene>
    <name evidence="1" type="ORF">ENG63_10840</name>
</gene>
<dbReference type="PANTHER" id="PTHR28055:SF1">
    <property type="entry name" value="ALTERED INHERITANCE OF MITOCHONDRIA PROTEIN 41, MITOCHONDRIAL"/>
    <property type="match status" value="1"/>
</dbReference>
<dbReference type="Proteomes" id="UP000886289">
    <property type="component" value="Unassembled WGS sequence"/>
</dbReference>
<dbReference type="InterPro" id="IPR019004">
    <property type="entry name" value="YqeY/Aim41"/>
</dbReference>
<accession>A0A7C0U4E9</accession>
<dbReference type="AlphaFoldDB" id="A0A7C0U4E9"/>
<dbReference type="EMBL" id="DRBS01000400">
    <property type="protein sequence ID" value="HDD45335.1"/>
    <property type="molecule type" value="Genomic_DNA"/>
</dbReference>